<name>A0A9L0JWJ9_EQUAS</name>
<dbReference type="Gene3D" id="1.10.287.940">
    <property type="entry name" value="atp-gated p2x4 ion channel"/>
    <property type="match status" value="1"/>
</dbReference>
<keyword evidence="2" id="KW-1185">Reference proteome</keyword>
<proteinExistence type="predicted"/>
<evidence type="ECO:0000313" key="2">
    <source>
        <dbReference type="Proteomes" id="UP000694387"/>
    </source>
</evidence>
<dbReference type="AlphaFoldDB" id="A0A9L0JWJ9"/>
<organism evidence="1 2">
    <name type="scientific">Equus asinus</name>
    <name type="common">Donkey</name>
    <name type="synonym">Equus africanus asinus</name>
    <dbReference type="NCBI Taxonomy" id="9793"/>
    <lineage>
        <taxon>Eukaryota</taxon>
        <taxon>Metazoa</taxon>
        <taxon>Chordata</taxon>
        <taxon>Craniata</taxon>
        <taxon>Vertebrata</taxon>
        <taxon>Euteleostomi</taxon>
        <taxon>Mammalia</taxon>
        <taxon>Eutheria</taxon>
        <taxon>Laurasiatheria</taxon>
        <taxon>Perissodactyla</taxon>
        <taxon>Equidae</taxon>
        <taxon>Equus</taxon>
    </lineage>
</organism>
<reference evidence="1" key="3">
    <citation type="submission" date="2025-09" db="UniProtKB">
        <authorList>
            <consortium name="Ensembl"/>
        </authorList>
    </citation>
    <scope>IDENTIFICATION</scope>
</reference>
<protein>
    <submittedName>
        <fullName evidence="1">Uncharacterized protein</fullName>
    </submittedName>
</protein>
<evidence type="ECO:0000313" key="1">
    <source>
        <dbReference type="Ensembl" id="ENSEASP00005053500.1"/>
    </source>
</evidence>
<sequence>MDRNCGGAACGGELESTCSPWGELGGSPGAGTGWGLLDYKTEKYVMTKNWRVGTLQRLLQLGVLVCVEGSLSV</sequence>
<dbReference type="Ensembl" id="ENSEAST00005081939.1">
    <property type="protein sequence ID" value="ENSEASP00005053500.1"/>
    <property type="gene ID" value="ENSEASG00005037728.1"/>
</dbReference>
<dbReference type="Proteomes" id="UP000694387">
    <property type="component" value="Chromosome 8"/>
</dbReference>
<accession>A0A9L0JWJ9</accession>
<reference evidence="1 2" key="1">
    <citation type="journal article" date="2020" name="Nat. Commun.">
        <title>Donkey genomes provide new insights into domestication and selection for coat color.</title>
        <authorList>
            <person name="Wang"/>
            <person name="C."/>
            <person name="Li"/>
            <person name="H."/>
            <person name="Guo"/>
            <person name="Y."/>
            <person name="Huang"/>
            <person name="J."/>
            <person name="Sun"/>
            <person name="Y."/>
            <person name="Min"/>
            <person name="J."/>
            <person name="Wang"/>
            <person name="J."/>
            <person name="Fang"/>
            <person name="X."/>
            <person name="Zhao"/>
            <person name="Z."/>
            <person name="Wang"/>
            <person name="S."/>
            <person name="Zhang"/>
            <person name="Y."/>
            <person name="Liu"/>
            <person name="Q."/>
            <person name="Jiang"/>
            <person name="Q."/>
            <person name="Wang"/>
            <person name="X."/>
            <person name="Guo"/>
            <person name="Y."/>
            <person name="Yang"/>
            <person name="C."/>
            <person name="Wang"/>
            <person name="Y."/>
            <person name="Tian"/>
            <person name="F."/>
            <person name="Zhuang"/>
            <person name="G."/>
            <person name="Fan"/>
            <person name="Y."/>
            <person name="Gao"/>
            <person name="Q."/>
            <person name="Li"/>
            <person name="Y."/>
            <person name="Ju"/>
            <person name="Z."/>
            <person name="Li"/>
            <person name="J."/>
            <person name="Li"/>
            <person name="R."/>
            <person name="Hou"/>
            <person name="M."/>
            <person name="Yang"/>
            <person name="G."/>
            <person name="Liu"/>
            <person name="G."/>
            <person name="Liu"/>
            <person name="W."/>
            <person name="Guo"/>
            <person name="J."/>
            <person name="Pan"/>
            <person name="S."/>
            <person name="Fan"/>
            <person name="G."/>
            <person name="Zhang"/>
            <person name="W."/>
            <person name="Zhang"/>
            <person name="R."/>
            <person name="Yu"/>
            <person name="J."/>
            <person name="Zhang"/>
            <person name="X."/>
            <person name="Yin"/>
            <person name="Q."/>
            <person name="Ji"/>
            <person name="C."/>
            <person name="Jin"/>
            <person name="Y."/>
            <person name="Yue"/>
            <person name="G."/>
            <person name="Liu"/>
            <person name="M."/>
            <person name="Xu"/>
            <person name="J."/>
            <person name="Liu"/>
            <person name="S."/>
            <person name="Jordana"/>
            <person name="J."/>
            <person name="Noce"/>
            <person name="A."/>
            <person name="Amills"/>
            <person name="M."/>
            <person name="Wu"/>
            <person name="D.D."/>
            <person name="Li"/>
            <person name="S."/>
            <person name="Zhou"/>
            <person name="X. and Zhong"/>
            <person name="J."/>
        </authorList>
    </citation>
    <scope>NUCLEOTIDE SEQUENCE [LARGE SCALE GENOMIC DNA]</scope>
</reference>
<reference evidence="1" key="2">
    <citation type="submission" date="2025-08" db="UniProtKB">
        <authorList>
            <consortium name="Ensembl"/>
        </authorList>
    </citation>
    <scope>IDENTIFICATION</scope>
</reference>